<dbReference type="RefSeq" id="YP_009276088.1">
    <property type="nucleotide sequence ID" value="NC_030934.1"/>
</dbReference>
<keyword evidence="2" id="KW-1185">Reference proteome</keyword>
<name>A0A142IDV1_9CAUD</name>
<proteinExistence type="predicted"/>
<gene>
    <name evidence="1" type="ORF">vB_PsyM_KIL1_0159</name>
</gene>
<protein>
    <submittedName>
        <fullName evidence="1">Uncharacterized protein</fullName>
    </submittedName>
</protein>
<evidence type="ECO:0000313" key="2">
    <source>
        <dbReference type="Proteomes" id="UP000203989"/>
    </source>
</evidence>
<dbReference type="GeneID" id="28802552"/>
<dbReference type="OrthoDB" id="27322at10239"/>
<dbReference type="KEGG" id="vg:28802552"/>
<sequence length="83" mass="9788">MYDDWTLCFNGSSGCTCFGNCSLMIEGLMLIQITLIREKKRVEVSRQNKVFTSGHVYDMTHFRQIEKRFKAWDSLGWPYIVKE</sequence>
<accession>A0A142IDV1</accession>
<organism evidence="1 2">
    <name type="scientific">Pseudomonas phage vB_PsyM_KIL1</name>
    <dbReference type="NCBI Taxonomy" id="1777065"/>
    <lineage>
        <taxon>Viruses</taxon>
        <taxon>Duplodnaviria</taxon>
        <taxon>Heunggongvirae</taxon>
        <taxon>Uroviricota</taxon>
        <taxon>Caudoviricetes</taxon>
        <taxon>Vandenendeviridae</taxon>
        <taxon>Gorskivirinae</taxon>
        <taxon>Flaumdravirus</taxon>
        <taxon>Flaumdravirus KIL4</taxon>
    </lineage>
</organism>
<dbReference type="EMBL" id="KU130126">
    <property type="protein sequence ID" value="AMR57406.1"/>
    <property type="molecule type" value="Genomic_DNA"/>
</dbReference>
<evidence type="ECO:0000313" key="1">
    <source>
        <dbReference type="EMBL" id="AMR57406.1"/>
    </source>
</evidence>
<dbReference type="Proteomes" id="UP000203989">
    <property type="component" value="Segment"/>
</dbReference>
<reference evidence="1 2" key="1">
    <citation type="journal article" date="2016" name="Front. Microbiol.">
        <title>Characterization of Novel Bacteriophages for Biocontrol of Bacterial Blight in Leek Caused by Pseudomonas syringae pv. porri.</title>
        <authorList>
            <person name="Rombouts S."/>
            <person name="Lavigne R."/>
        </authorList>
    </citation>
    <scope>NUCLEOTIDE SEQUENCE [LARGE SCALE GENOMIC DNA]</scope>
</reference>